<keyword evidence="4" id="KW-1185">Reference proteome</keyword>
<evidence type="ECO:0000256" key="1">
    <source>
        <dbReference type="SAM" id="MobiDB-lite"/>
    </source>
</evidence>
<dbReference type="AlphaFoldDB" id="A0AAN9Q5U3"/>
<dbReference type="InterPro" id="IPR001810">
    <property type="entry name" value="F-box_dom"/>
</dbReference>
<dbReference type="PROSITE" id="PS50181">
    <property type="entry name" value="FBOX"/>
    <property type="match status" value="1"/>
</dbReference>
<dbReference type="EMBL" id="JAYMYQ010000006">
    <property type="protein sequence ID" value="KAK7322474.1"/>
    <property type="molecule type" value="Genomic_DNA"/>
</dbReference>
<sequence>MESSLVSKKRRVKSSKAIVPSVPRTTLESLPKEMIVQILKRLSKEEISRTLCLSKSFREKVMLNCLPLMKNWSLSYHGLLLQFEAKPGLYMGFDSYKESGCPTFDHYLYLKTCERMMQCNMITSDMLLDCCNGLLLFCHHGNNVDNLVKDSFYYFVINPVTKQAMAVLKPNPKTSRFRYASLAYDPAESSFFKIVQFQGSCQLNIFDSEKGEWEKTMVPKLPKEIIKSPWKTKAVYNKGALFRVTKSGYLVKFLVGDYDNNNSQGGADNNSQVVAIELPSLYLPDSKCTLGTRGGKIIYASLSESESMSASDSSLHVWELSDEVTCEEEEKDEAELEEEQEQEEQEDDDDDDDDEDEEEENNWDLLNVVECNEFHSISTAGQVLAIHPYREVVFMLEQPYFYCARYSTNTIIYQSYSSPPEGKVNAFPVFKCTLPFTCTLNKKDPNTFQHININATPR</sequence>
<feature type="region of interest" description="Disordered" evidence="1">
    <location>
        <begin position="321"/>
        <end position="361"/>
    </location>
</feature>
<feature type="domain" description="F-box" evidence="2">
    <location>
        <begin position="24"/>
        <end position="75"/>
    </location>
</feature>
<comment type="caution">
    <text evidence="3">The sequence shown here is derived from an EMBL/GenBank/DDBJ whole genome shotgun (WGS) entry which is preliminary data.</text>
</comment>
<evidence type="ECO:0000313" key="3">
    <source>
        <dbReference type="EMBL" id="KAK7322474.1"/>
    </source>
</evidence>
<organism evidence="3 4">
    <name type="scientific">Canavalia gladiata</name>
    <name type="common">Sword bean</name>
    <name type="synonym">Dolichos gladiatus</name>
    <dbReference type="NCBI Taxonomy" id="3824"/>
    <lineage>
        <taxon>Eukaryota</taxon>
        <taxon>Viridiplantae</taxon>
        <taxon>Streptophyta</taxon>
        <taxon>Embryophyta</taxon>
        <taxon>Tracheophyta</taxon>
        <taxon>Spermatophyta</taxon>
        <taxon>Magnoliopsida</taxon>
        <taxon>eudicotyledons</taxon>
        <taxon>Gunneridae</taxon>
        <taxon>Pentapetalae</taxon>
        <taxon>rosids</taxon>
        <taxon>fabids</taxon>
        <taxon>Fabales</taxon>
        <taxon>Fabaceae</taxon>
        <taxon>Papilionoideae</taxon>
        <taxon>50 kb inversion clade</taxon>
        <taxon>NPAAA clade</taxon>
        <taxon>indigoferoid/millettioid clade</taxon>
        <taxon>Phaseoleae</taxon>
        <taxon>Canavalia</taxon>
    </lineage>
</organism>
<proteinExistence type="predicted"/>
<evidence type="ECO:0000313" key="4">
    <source>
        <dbReference type="Proteomes" id="UP001367508"/>
    </source>
</evidence>
<protein>
    <recommendedName>
        <fullName evidence="2">F-box domain-containing protein</fullName>
    </recommendedName>
</protein>
<reference evidence="3 4" key="1">
    <citation type="submission" date="2024-01" db="EMBL/GenBank/DDBJ databases">
        <title>The genomes of 5 underutilized Papilionoideae crops provide insights into root nodulation and disease resistanc.</title>
        <authorList>
            <person name="Jiang F."/>
        </authorList>
    </citation>
    <scope>NUCLEOTIDE SEQUENCE [LARGE SCALE GENOMIC DNA]</scope>
    <source>
        <strain evidence="3">LVBAO_FW01</strain>
        <tissue evidence="3">Leaves</tissue>
    </source>
</reference>
<dbReference type="Pfam" id="PF24750">
    <property type="entry name" value="b-prop_At3g26010-like"/>
    <property type="match status" value="1"/>
</dbReference>
<accession>A0AAN9Q5U3</accession>
<dbReference type="InterPro" id="IPR036047">
    <property type="entry name" value="F-box-like_dom_sf"/>
</dbReference>
<dbReference type="InterPro" id="IPR056592">
    <property type="entry name" value="Beta-prop_At3g26010-like"/>
</dbReference>
<dbReference type="Pfam" id="PF00646">
    <property type="entry name" value="F-box"/>
    <property type="match status" value="1"/>
</dbReference>
<dbReference type="PANTHER" id="PTHR35546">
    <property type="entry name" value="F-BOX PROTEIN INTERACTION DOMAIN PROTEIN-RELATED"/>
    <property type="match status" value="1"/>
</dbReference>
<dbReference type="InterPro" id="IPR055290">
    <property type="entry name" value="At3g26010-like"/>
</dbReference>
<name>A0AAN9Q5U3_CANGL</name>
<dbReference type="Proteomes" id="UP001367508">
    <property type="component" value="Unassembled WGS sequence"/>
</dbReference>
<dbReference type="SUPFAM" id="SSF81383">
    <property type="entry name" value="F-box domain"/>
    <property type="match status" value="1"/>
</dbReference>
<dbReference type="PANTHER" id="PTHR35546:SF25">
    <property type="entry name" value="F-BOX DOMAIN-CONTAINING PROTEIN"/>
    <property type="match status" value="1"/>
</dbReference>
<gene>
    <name evidence="3" type="ORF">VNO77_25855</name>
</gene>
<evidence type="ECO:0000259" key="2">
    <source>
        <dbReference type="PROSITE" id="PS50181"/>
    </source>
</evidence>